<dbReference type="Proteomes" id="UP000261875">
    <property type="component" value="Chromosome"/>
</dbReference>
<evidence type="ECO:0000313" key="2">
    <source>
        <dbReference type="Proteomes" id="UP000261875"/>
    </source>
</evidence>
<organism evidence="1 2">
    <name type="scientific">Candidatus Fukatsuia symbiotica</name>
    <dbReference type="NCBI Taxonomy" id="1878942"/>
    <lineage>
        <taxon>Bacteria</taxon>
        <taxon>Pseudomonadati</taxon>
        <taxon>Pseudomonadota</taxon>
        <taxon>Gammaproteobacteria</taxon>
        <taxon>Enterobacterales</taxon>
        <taxon>Yersiniaceae</taxon>
        <taxon>Candidatus Fukatsuia</taxon>
    </lineage>
</organism>
<name>A0A2U8I657_9GAMM</name>
<dbReference type="AlphaFoldDB" id="A0A2U8I657"/>
<accession>A0A2U8I657</accession>
<dbReference type="KEGG" id="fsm:CCS41_08970"/>
<gene>
    <name evidence="1" type="ORF">CCS41_08970</name>
</gene>
<reference evidence="1 2" key="1">
    <citation type="submission" date="2017-05" db="EMBL/GenBank/DDBJ databases">
        <title>Genome sequence of Candidatus Fukatsuia symbiotica and Candidatus Hamiltonella defensa from Acyrthosiphon pisum strain 5D.</title>
        <authorList>
            <person name="Patel V.A."/>
            <person name="Chevignon G."/>
            <person name="Russell J.A."/>
            <person name="Oliver K.M."/>
        </authorList>
    </citation>
    <scope>NUCLEOTIDE SEQUENCE [LARGE SCALE GENOMIC DNA]</scope>
    <source>
        <strain evidence="1 2">5D</strain>
    </source>
</reference>
<evidence type="ECO:0000313" key="1">
    <source>
        <dbReference type="EMBL" id="AWK14577.1"/>
    </source>
</evidence>
<dbReference type="EMBL" id="CP021659">
    <property type="protein sequence ID" value="AWK14577.1"/>
    <property type="molecule type" value="Genomic_DNA"/>
</dbReference>
<protein>
    <submittedName>
        <fullName evidence="1">Uncharacterized protein</fullName>
    </submittedName>
</protein>
<proteinExistence type="predicted"/>
<keyword evidence="2" id="KW-1185">Reference proteome</keyword>
<sequence length="67" mass="8233">MKNHHRYITHWDHIILSDVILALQLFLRYRYEKQFAFYDYYAGSDQHCTKNKDNTLKNNLLNNILFI</sequence>